<evidence type="ECO:0000313" key="2">
    <source>
        <dbReference type="EMBL" id="RHN48513.1"/>
    </source>
</evidence>
<feature type="transmembrane region" description="Helical" evidence="1">
    <location>
        <begin position="6"/>
        <end position="24"/>
    </location>
</feature>
<evidence type="ECO:0000256" key="1">
    <source>
        <dbReference type="SAM" id="Phobius"/>
    </source>
</evidence>
<dbReference type="Proteomes" id="UP000265566">
    <property type="component" value="Chromosome 7"/>
</dbReference>
<dbReference type="AlphaFoldDB" id="A0A396H6W5"/>
<sequence>MLVVLIIGSPFAIILTIIIFIFLLRFILLLLFLLLLFFLCANLVYLLFDIVSKS</sequence>
<comment type="caution">
    <text evidence="2">The sequence shown here is derived from an EMBL/GenBank/DDBJ whole genome shotgun (WGS) entry which is preliminary data.</text>
</comment>
<organism evidence="2 3">
    <name type="scientific">Medicago truncatula</name>
    <name type="common">Barrel medic</name>
    <name type="synonym">Medicago tribuloides</name>
    <dbReference type="NCBI Taxonomy" id="3880"/>
    <lineage>
        <taxon>Eukaryota</taxon>
        <taxon>Viridiplantae</taxon>
        <taxon>Streptophyta</taxon>
        <taxon>Embryophyta</taxon>
        <taxon>Tracheophyta</taxon>
        <taxon>Spermatophyta</taxon>
        <taxon>Magnoliopsida</taxon>
        <taxon>eudicotyledons</taxon>
        <taxon>Gunneridae</taxon>
        <taxon>Pentapetalae</taxon>
        <taxon>rosids</taxon>
        <taxon>fabids</taxon>
        <taxon>Fabales</taxon>
        <taxon>Fabaceae</taxon>
        <taxon>Papilionoideae</taxon>
        <taxon>50 kb inversion clade</taxon>
        <taxon>NPAAA clade</taxon>
        <taxon>Hologalegina</taxon>
        <taxon>IRL clade</taxon>
        <taxon>Trifolieae</taxon>
        <taxon>Medicago</taxon>
    </lineage>
</organism>
<keyword evidence="1" id="KW-0472">Membrane</keyword>
<dbReference type="EMBL" id="PSQE01000007">
    <property type="protein sequence ID" value="RHN48513.1"/>
    <property type="molecule type" value="Genomic_DNA"/>
</dbReference>
<keyword evidence="1" id="KW-0812">Transmembrane</keyword>
<evidence type="ECO:0000313" key="3">
    <source>
        <dbReference type="Proteomes" id="UP000265566"/>
    </source>
</evidence>
<name>A0A396H6W5_MEDTR</name>
<proteinExistence type="predicted"/>
<gene>
    <name evidence="2" type="ORF">MtrunA17_Chr7g0264581</name>
</gene>
<protein>
    <recommendedName>
        <fullName evidence="4">Transmembrane protein</fullName>
    </recommendedName>
</protein>
<accession>A0A396H6W5</accession>
<evidence type="ECO:0008006" key="4">
    <source>
        <dbReference type="Google" id="ProtNLM"/>
    </source>
</evidence>
<dbReference type="Gramene" id="rna43236">
    <property type="protein sequence ID" value="RHN48513.1"/>
    <property type="gene ID" value="gene43236"/>
</dbReference>
<keyword evidence="1" id="KW-1133">Transmembrane helix</keyword>
<reference evidence="3" key="1">
    <citation type="journal article" date="2018" name="Nat. Plants">
        <title>Whole-genome landscape of Medicago truncatula symbiotic genes.</title>
        <authorList>
            <person name="Pecrix Y."/>
            <person name="Staton S.E."/>
            <person name="Sallet E."/>
            <person name="Lelandais-Briere C."/>
            <person name="Moreau S."/>
            <person name="Carrere S."/>
            <person name="Blein T."/>
            <person name="Jardinaud M.F."/>
            <person name="Latrasse D."/>
            <person name="Zouine M."/>
            <person name="Zahm M."/>
            <person name="Kreplak J."/>
            <person name="Mayjonade B."/>
            <person name="Satge C."/>
            <person name="Perez M."/>
            <person name="Cauet S."/>
            <person name="Marande W."/>
            <person name="Chantry-Darmon C."/>
            <person name="Lopez-Roques C."/>
            <person name="Bouchez O."/>
            <person name="Berard A."/>
            <person name="Debelle F."/>
            <person name="Munos S."/>
            <person name="Bendahmane A."/>
            <person name="Berges H."/>
            <person name="Niebel A."/>
            <person name="Buitink J."/>
            <person name="Frugier F."/>
            <person name="Benhamed M."/>
            <person name="Crespi M."/>
            <person name="Gouzy J."/>
            <person name="Gamas P."/>
        </authorList>
    </citation>
    <scope>NUCLEOTIDE SEQUENCE [LARGE SCALE GENOMIC DNA]</scope>
    <source>
        <strain evidence="3">cv. Jemalong A17</strain>
    </source>
</reference>
<feature type="transmembrane region" description="Helical" evidence="1">
    <location>
        <begin position="29"/>
        <end position="48"/>
    </location>
</feature>